<evidence type="ECO:0000256" key="7">
    <source>
        <dbReference type="SAM" id="MobiDB-lite"/>
    </source>
</evidence>
<dbReference type="EMBL" id="JAZGSY010000711">
    <property type="protein sequence ID" value="KAL1835358.1"/>
    <property type="molecule type" value="Genomic_DNA"/>
</dbReference>
<dbReference type="Pfam" id="PF11951">
    <property type="entry name" value="Fungal_trans_2"/>
    <property type="match status" value="1"/>
</dbReference>
<evidence type="ECO:0000256" key="4">
    <source>
        <dbReference type="ARBA" id="ARBA00023125"/>
    </source>
</evidence>
<dbReference type="PANTHER" id="PTHR36206:SF16">
    <property type="entry name" value="TRANSCRIPTION FACTOR DOMAIN-CONTAINING PROTEIN-RELATED"/>
    <property type="match status" value="1"/>
</dbReference>
<dbReference type="Proteomes" id="UP001583172">
    <property type="component" value="Unassembled WGS sequence"/>
</dbReference>
<dbReference type="InterPro" id="IPR021858">
    <property type="entry name" value="Fun_TF"/>
</dbReference>
<dbReference type="InterPro" id="IPR052360">
    <property type="entry name" value="Transcr_Regulatory_Proteins"/>
</dbReference>
<feature type="region of interest" description="Disordered" evidence="7">
    <location>
        <begin position="1"/>
        <end position="47"/>
    </location>
</feature>
<evidence type="ECO:0000256" key="5">
    <source>
        <dbReference type="ARBA" id="ARBA00023163"/>
    </source>
</evidence>
<comment type="caution">
    <text evidence="8">The sequence shown here is derived from an EMBL/GenBank/DDBJ whole genome shotgun (WGS) entry which is preliminary data.</text>
</comment>
<evidence type="ECO:0000256" key="3">
    <source>
        <dbReference type="ARBA" id="ARBA00023015"/>
    </source>
</evidence>
<evidence type="ECO:0000256" key="6">
    <source>
        <dbReference type="ARBA" id="ARBA00023242"/>
    </source>
</evidence>
<name>A0ABR3V0N4_HUMIN</name>
<feature type="region of interest" description="Disordered" evidence="7">
    <location>
        <begin position="536"/>
        <end position="556"/>
    </location>
</feature>
<dbReference type="PANTHER" id="PTHR36206">
    <property type="entry name" value="ASPERCRYPTIN BIOSYNTHESIS CLUSTER-SPECIFIC TRANSCRIPTION REGULATOR ATNN-RELATED"/>
    <property type="match status" value="1"/>
</dbReference>
<protein>
    <submittedName>
        <fullName evidence="8">Uncharacterized protein</fullName>
    </submittedName>
</protein>
<feature type="compositionally biased region" description="Pro residues" evidence="7">
    <location>
        <begin position="23"/>
        <end position="32"/>
    </location>
</feature>
<keyword evidence="2" id="KW-0862">Zinc</keyword>
<proteinExistence type="predicted"/>
<feature type="compositionally biased region" description="Low complexity" evidence="7">
    <location>
        <begin position="10"/>
        <end position="22"/>
    </location>
</feature>
<sequence length="629" mass="67290">MAEQPASSRSSLEPGSTASSPSSSPPGPGGEPPPKKRTRASKPKVRTGCITCQHVTDSPGPSQAAEMAKAEFVRACEWNETLRSMRRIEADIDGTETEKRVFSRFKATVFDGADAQICAFKSFWRRLTPTTACQDEAVKHAVVAMAASYLLFRNPQVSVVEGFSRPDLEVFTIQQYNRSIEHLQGHATSSSSESIRLTLICCLAFISLETLRGNPAVAVSHLTNGLRILQSLPDTTFDCVADGSVFAWPSSRDSLDMRDIIQLFARLEASACFFTHGIQPVISECAYRLRRFDDGSAEGPFSSLAHARMVITCFKHDVVARLHQVAMAAAAGPAQAVLFWSDPIQQQQQACLQSRSTRLGSLIADFFSPTRFGTPDPTTADLFLLYLDLLYFRCAQFLIGRVSASGIHTIPATVITNPNPSFPSASSATLEPFTSPSLALPYPYNATTTTTAHPVPDPDLGLLQSILNLAVRLTTLPIPNATYLSYNPASPARALADMATRVIGPLYLVAVHASDPGTQAAAARLLADCIQRHEHQTGASGGGVSSSRECQDPEGSMRQTLGFVERAVKAERERLRLAMATASVAGVAGEGGEGGLPLSVEIPRALAGVGCLPSLWDALAGVIVGTACP</sequence>
<evidence type="ECO:0000313" key="8">
    <source>
        <dbReference type="EMBL" id="KAL1835358.1"/>
    </source>
</evidence>
<evidence type="ECO:0000256" key="1">
    <source>
        <dbReference type="ARBA" id="ARBA00022723"/>
    </source>
</evidence>
<keyword evidence="4" id="KW-0238">DNA-binding</keyword>
<accession>A0ABR3V0N4</accession>
<evidence type="ECO:0000256" key="2">
    <source>
        <dbReference type="ARBA" id="ARBA00022833"/>
    </source>
</evidence>
<reference evidence="8 9" key="1">
    <citation type="journal article" date="2024" name="Commun. Biol.">
        <title>Comparative genomic analysis of thermophilic fungi reveals convergent evolutionary adaptations and gene losses.</title>
        <authorList>
            <person name="Steindorff A.S."/>
            <person name="Aguilar-Pontes M.V."/>
            <person name="Robinson A.J."/>
            <person name="Andreopoulos B."/>
            <person name="LaButti K."/>
            <person name="Kuo A."/>
            <person name="Mondo S."/>
            <person name="Riley R."/>
            <person name="Otillar R."/>
            <person name="Haridas S."/>
            <person name="Lipzen A."/>
            <person name="Grimwood J."/>
            <person name="Schmutz J."/>
            <person name="Clum A."/>
            <person name="Reid I.D."/>
            <person name="Moisan M.C."/>
            <person name="Butler G."/>
            <person name="Nguyen T.T.M."/>
            <person name="Dewar K."/>
            <person name="Conant G."/>
            <person name="Drula E."/>
            <person name="Henrissat B."/>
            <person name="Hansel C."/>
            <person name="Singer S."/>
            <person name="Hutchinson M.I."/>
            <person name="de Vries R.P."/>
            <person name="Natvig D.O."/>
            <person name="Powell A.J."/>
            <person name="Tsang A."/>
            <person name="Grigoriev I.V."/>
        </authorList>
    </citation>
    <scope>NUCLEOTIDE SEQUENCE [LARGE SCALE GENOMIC DNA]</scope>
    <source>
        <strain evidence="8 9">CBS 620.91</strain>
    </source>
</reference>
<keyword evidence="9" id="KW-1185">Reference proteome</keyword>
<keyword evidence="3" id="KW-0805">Transcription regulation</keyword>
<evidence type="ECO:0000313" key="9">
    <source>
        <dbReference type="Proteomes" id="UP001583172"/>
    </source>
</evidence>
<keyword evidence="5" id="KW-0804">Transcription</keyword>
<feature type="compositionally biased region" description="Basic residues" evidence="7">
    <location>
        <begin position="35"/>
        <end position="45"/>
    </location>
</feature>
<gene>
    <name evidence="8" type="ORF">VTJ49DRAFT_6946</name>
</gene>
<keyword evidence="6" id="KW-0539">Nucleus</keyword>
<keyword evidence="1" id="KW-0479">Metal-binding</keyword>
<organism evidence="8 9">
    <name type="scientific">Humicola insolens</name>
    <name type="common">Soft-rot fungus</name>
    <dbReference type="NCBI Taxonomy" id="85995"/>
    <lineage>
        <taxon>Eukaryota</taxon>
        <taxon>Fungi</taxon>
        <taxon>Dikarya</taxon>
        <taxon>Ascomycota</taxon>
        <taxon>Pezizomycotina</taxon>
        <taxon>Sordariomycetes</taxon>
        <taxon>Sordariomycetidae</taxon>
        <taxon>Sordariales</taxon>
        <taxon>Chaetomiaceae</taxon>
        <taxon>Mycothermus</taxon>
    </lineage>
</organism>